<feature type="transmembrane region" description="Helical" evidence="6">
    <location>
        <begin position="224"/>
        <end position="243"/>
    </location>
</feature>
<dbReference type="GO" id="GO:0022857">
    <property type="term" value="F:transmembrane transporter activity"/>
    <property type="evidence" value="ECO:0007669"/>
    <property type="project" value="InterPro"/>
</dbReference>
<dbReference type="PROSITE" id="PS50850">
    <property type="entry name" value="MFS"/>
    <property type="match status" value="1"/>
</dbReference>
<feature type="transmembrane region" description="Helical" evidence="6">
    <location>
        <begin position="255"/>
        <end position="276"/>
    </location>
</feature>
<dbReference type="AlphaFoldDB" id="A0A1D7Y2K5"/>
<protein>
    <recommendedName>
        <fullName evidence="7">Major facilitator superfamily (MFS) profile domain-containing protein</fullName>
    </recommendedName>
</protein>
<evidence type="ECO:0000256" key="1">
    <source>
        <dbReference type="ARBA" id="ARBA00004651"/>
    </source>
</evidence>
<keyword evidence="3 6" id="KW-1133">Transmembrane helix</keyword>
<dbReference type="InterPro" id="IPR036259">
    <property type="entry name" value="MFS_trans_sf"/>
</dbReference>
<dbReference type="PANTHER" id="PTHR42718">
    <property type="entry name" value="MAJOR FACILITATOR SUPERFAMILY MULTIDRUG TRANSPORTER MFSC"/>
    <property type="match status" value="1"/>
</dbReference>
<proteinExistence type="predicted"/>
<evidence type="ECO:0000256" key="3">
    <source>
        <dbReference type="ARBA" id="ARBA00022989"/>
    </source>
</evidence>
<comment type="subcellular location">
    <subcellularLocation>
        <location evidence="1">Cell membrane</location>
        <topology evidence="1">Multi-pass membrane protein</topology>
    </subcellularLocation>
</comment>
<feature type="transmembrane region" description="Helical" evidence="6">
    <location>
        <begin position="420"/>
        <end position="442"/>
    </location>
</feature>
<dbReference type="InterPro" id="IPR005829">
    <property type="entry name" value="Sugar_transporter_CS"/>
</dbReference>
<evidence type="ECO:0000313" key="9">
    <source>
        <dbReference type="Proteomes" id="UP000094960"/>
    </source>
</evidence>
<accession>A0A1D7Y2K5</accession>
<keyword evidence="4 6" id="KW-0472">Membrane</keyword>
<keyword evidence="5" id="KW-0046">Antibiotic resistance</keyword>
<dbReference type="SUPFAM" id="SSF103473">
    <property type="entry name" value="MFS general substrate transporter"/>
    <property type="match status" value="1"/>
</dbReference>
<sequence>MPRRGIAVAVVLVGVFLAGLDAVIVNIALPDLERWSPSSGLTTLSWVLNAYAITLAALLIPSGRWADQAGRKRAFMIGLVLFTVASVACAVAPTVGVLIAARVLEGVGGALMMPTSLGLLLAVFPTERRRTAIALWTSMSGLGAVFAPPVGALCVQFDWRWVFIINIPIGAVAVYFGWKTVPEVREERRSPQDVLGVLVFAATIAVIVAAIVQGPTWGWGGTRVLGLIVLGVLGSAFIARRAFRHPAPVIEPAIVRIPSVALGNLATLVFNVGFGVTMTGTTLFLTEVWDHSVVRAALEFLPGPVMATMFAAPGSMLTARFGVRVTGLIGGVIFAGSGFWWVFMLDDGSDYLTGFLPGMAIGGISVGLVMPAWSMAATMALPADRFATGTAMAWMCRQVGIAIGVAVTAAFVAVHPDAASFRGVFLLMGICGLATGLALFAIKADKPPAAMDAGAQHEAVPARLT</sequence>
<feature type="transmembrane region" description="Helical" evidence="6">
    <location>
        <begin position="321"/>
        <end position="343"/>
    </location>
</feature>
<evidence type="ECO:0000259" key="7">
    <source>
        <dbReference type="PROSITE" id="PS50850"/>
    </source>
</evidence>
<feature type="transmembrane region" description="Helical" evidence="6">
    <location>
        <begin position="296"/>
        <end position="314"/>
    </location>
</feature>
<dbReference type="Gene3D" id="1.20.1720.10">
    <property type="entry name" value="Multidrug resistance protein D"/>
    <property type="match status" value="1"/>
</dbReference>
<feature type="transmembrane region" description="Helical" evidence="6">
    <location>
        <begin position="75"/>
        <end position="101"/>
    </location>
</feature>
<name>A0A1D7Y2K5_9ACTN</name>
<keyword evidence="2 6" id="KW-0812">Transmembrane</keyword>
<evidence type="ECO:0000313" key="8">
    <source>
        <dbReference type="EMBL" id="AOR29812.1"/>
    </source>
</evidence>
<feature type="transmembrane region" description="Helical" evidence="6">
    <location>
        <begin position="355"/>
        <end position="373"/>
    </location>
</feature>
<evidence type="ECO:0000256" key="6">
    <source>
        <dbReference type="SAM" id="Phobius"/>
    </source>
</evidence>
<feature type="transmembrane region" description="Helical" evidence="6">
    <location>
        <begin position="159"/>
        <end position="178"/>
    </location>
</feature>
<feature type="transmembrane region" description="Helical" evidence="6">
    <location>
        <begin position="194"/>
        <end position="212"/>
    </location>
</feature>
<feature type="transmembrane region" description="Helical" evidence="6">
    <location>
        <begin position="46"/>
        <end position="63"/>
    </location>
</feature>
<evidence type="ECO:0000256" key="2">
    <source>
        <dbReference type="ARBA" id="ARBA00022692"/>
    </source>
</evidence>
<keyword evidence="9" id="KW-1185">Reference proteome</keyword>
<feature type="transmembrane region" description="Helical" evidence="6">
    <location>
        <begin position="133"/>
        <end position="153"/>
    </location>
</feature>
<dbReference type="CDD" id="cd17321">
    <property type="entry name" value="MFS_MMR_MDR_like"/>
    <property type="match status" value="1"/>
</dbReference>
<feature type="transmembrane region" description="Helical" evidence="6">
    <location>
        <begin position="394"/>
        <end position="414"/>
    </location>
</feature>
<dbReference type="InterPro" id="IPR011701">
    <property type="entry name" value="MFS"/>
</dbReference>
<reference evidence="9" key="1">
    <citation type="submission" date="2016-09" db="EMBL/GenBank/DDBJ databases">
        <title>Streptomyces puniciscabiei strain:TW1S1 Genome sequencing and assembly.</title>
        <authorList>
            <person name="Kim M.-K."/>
            <person name="Kim S.B."/>
        </authorList>
    </citation>
    <scope>NUCLEOTIDE SEQUENCE [LARGE SCALE GENOMIC DNA]</scope>
    <source>
        <strain evidence="9">TW1S1</strain>
    </source>
</reference>
<dbReference type="InterPro" id="IPR020846">
    <property type="entry name" value="MFS_dom"/>
</dbReference>
<dbReference type="Pfam" id="PF07690">
    <property type="entry name" value="MFS_1"/>
    <property type="match status" value="1"/>
</dbReference>
<dbReference type="GO" id="GO:0046677">
    <property type="term" value="P:response to antibiotic"/>
    <property type="evidence" value="ECO:0007669"/>
    <property type="project" value="UniProtKB-KW"/>
</dbReference>
<evidence type="ECO:0000256" key="4">
    <source>
        <dbReference type="ARBA" id="ARBA00023136"/>
    </source>
</evidence>
<dbReference type="PROSITE" id="PS00216">
    <property type="entry name" value="SUGAR_TRANSPORT_1"/>
    <property type="match status" value="1"/>
</dbReference>
<feature type="transmembrane region" description="Helical" evidence="6">
    <location>
        <begin position="107"/>
        <end position="126"/>
    </location>
</feature>
<organism evidence="8 9">
    <name type="scientific">Streptomyces fodineus</name>
    <dbReference type="NCBI Taxonomy" id="1904616"/>
    <lineage>
        <taxon>Bacteria</taxon>
        <taxon>Bacillati</taxon>
        <taxon>Actinomycetota</taxon>
        <taxon>Actinomycetes</taxon>
        <taxon>Kitasatosporales</taxon>
        <taxon>Streptomycetaceae</taxon>
        <taxon>Streptomyces</taxon>
    </lineage>
</organism>
<dbReference type="PANTHER" id="PTHR42718:SF48">
    <property type="entry name" value="CONSERVED TWO-DOMAIN MEMBRANE PROTEIN-RELATED"/>
    <property type="match status" value="1"/>
</dbReference>
<dbReference type="EMBL" id="CP017248">
    <property type="protein sequence ID" value="AOR29812.1"/>
    <property type="molecule type" value="Genomic_DNA"/>
</dbReference>
<feature type="domain" description="Major facilitator superfamily (MFS) profile" evidence="7">
    <location>
        <begin position="7"/>
        <end position="447"/>
    </location>
</feature>
<gene>
    <name evidence="8" type="ORF">BFF78_00765</name>
</gene>
<dbReference type="Gene3D" id="1.20.1250.20">
    <property type="entry name" value="MFS general substrate transporter like domains"/>
    <property type="match status" value="1"/>
</dbReference>
<dbReference type="Proteomes" id="UP000094960">
    <property type="component" value="Chromosome"/>
</dbReference>
<evidence type="ECO:0000256" key="5">
    <source>
        <dbReference type="ARBA" id="ARBA00023251"/>
    </source>
</evidence>
<dbReference type="GO" id="GO:0005886">
    <property type="term" value="C:plasma membrane"/>
    <property type="evidence" value="ECO:0007669"/>
    <property type="project" value="UniProtKB-SubCell"/>
</dbReference>
<dbReference type="KEGG" id="spun:BFF78_00765"/>